<dbReference type="GeneID" id="19879134"/>
<evidence type="ECO:0000313" key="3">
    <source>
        <dbReference type="Proteomes" id="UP000011081"/>
    </source>
</evidence>
<keyword evidence="1" id="KW-1133">Transmembrane helix</keyword>
<sequence>MSNDLINDTIIDTNIVAEKLVSGTGSEYISTSIKQNQTIEEFACKHAMTLFLSTVFLVLIVMLLCCFLCLICLCKKCYRNKQHSSNDKMEFIPCHNQDAEKTVKYTKINGQMDVLGRNQVQQRIQRGIEQSN</sequence>
<dbReference type="Proteomes" id="UP000011081">
    <property type="component" value="Unassembled WGS sequence"/>
</dbReference>
<keyword evidence="1" id="KW-0812">Transmembrane</keyword>
<keyword evidence="3" id="KW-1185">Reference proteome</keyword>
<dbReference type="AlphaFoldDB" id="L2GVD8"/>
<accession>L2GVD8</accession>
<keyword evidence="1" id="KW-0472">Membrane</keyword>
<dbReference type="VEuPathDB" id="MicrosporidiaDB:VCUG_01254"/>
<protein>
    <submittedName>
        <fullName evidence="2">Uncharacterized protein</fullName>
    </submittedName>
</protein>
<evidence type="ECO:0000256" key="1">
    <source>
        <dbReference type="SAM" id="Phobius"/>
    </source>
</evidence>
<dbReference type="InParanoid" id="L2GVD8"/>
<organism evidence="2 3">
    <name type="scientific">Vavraia culicis (isolate floridensis)</name>
    <name type="common">Microsporidian parasite</name>
    <dbReference type="NCBI Taxonomy" id="948595"/>
    <lineage>
        <taxon>Eukaryota</taxon>
        <taxon>Fungi</taxon>
        <taxon>Fungi incertae sedis</taxon>
        <taxon>Microsporidia</taxon>
        <taxon>Pleistophoridae</taxon>
        <taxon>Vavraia</taxon>
    </lineage>
</organism>
<dbReference type="EMBL" id="GL877421">
    <property type="protein sequence ID" value="ELA47258.1"/>
    <property type="molecule type" value="Genomic_DNA"/>
</dbReference>
<dbReference type="RefSeq" id="XP_008074273.1">
    <property type="nucleotide sequence ID" value="XM_008076082.1"/>
</dbReference>
<name>L2GVD8_VAVCU</name>
<gene>
    <name evidence="2" type="ORF">VCUG_01254</name>
</gene>
<dbReference type="HOGENOM" id="CLU_1918658_0_0_1"/>
<proteinExistence type="predicted"/>
<feature type="transmembrane region" description="Helical" evidence="1">
    <location>
        <begin position="50"/>
        <end position="74"/>
    </location>
</feature>
<evidence type="ECO:0000313" key="2">
    <source>
        <dbReference type="EMBL" id="ELA47258.1"/>
    </source>
</evidence>
<reference evidence="3" key="1">
    <citation type="submission" date="2011-03" db="EMBL/GenBank/DDBJ databases">
        <title>The genome sequence of Vavraia culicis strain floridensis.</title>
        <authorList>
            <consortium name="The Broad Institute Genome Sequencing Platform"/>
            <person name="Cuomo C."/>
            <person name="Becnel J."/>
            <person name="Sanscrainte N."/>
            <person name="Young S.K."/>
            <person name="Zeng Q."/>
            <person name="Gargeya S."/>
            <person name="Fitzgerald M."/>
            <person name="Haas B."/>
            <person name="Abouelleil A."/>
            <person name="Alvarado L."/>
            <person name="Arachchi H.M."/>
            <person name="Berlin A."/>
            <person name="Chapman S.B."/>
            <person name="Gearin G."/>
            <person name="Goldberg J."/>
            <person name="Griggs A."/>
            <person name="Gujja S."/>
            <person name="Hansen M."/>
            <person name="Heiman D."/>
            <person name="Howarth C."/>
            <person name="Larimer J."/>
            <person name="Lui A."/>
            <person name="MacDonald P.J.P."/>
            <person name="McCowen C."/>
            <person name="Montmayeur A."/>
            <person name="Murphy C."/>
            <person name="Neiman D."/>
            <person name="Pearson M."/>
            <person name="Priest M."/>
            <person name="Roberts A."/>
            <person name="Saif S."/>
            <person name="Shea T."/>
            <person name="Sisk P."/>
            <person name="Stolte C."/>
            <person name="Sykes S."/>
            <person name="Wortman J."/>
            <person name="Nusbaum C."/>
            <person name="Birren B."/>
        </authorList>
    </citation>
    <scope>NUCLEOTIDE SEQUENCE [LARGE SCALE GENOMIC DNA]</scope>
    <source>
        <strain evidence="3">floridensis</strain>
    </source>
</reference>